<proteinExistence type="predicted"/>
<feature type="region of interest" description="Disordered" evidence="1">
    <location>
        <begin position="103"/>
        <end position="127"/>
    </location>
</feature>
<name>A0AAV4LVI8_BABCB</name>
<dbReference type="AlphaFoldDB" id="A0AAV4LVI8"/>
<evidence type="ECO:0000313" key="3">
    <source>
        <dbReference type="EMBL" id="GIX64183.1"/>
    </source>
</evidence>
<gene>
    <name evidence="3" type="ORF">BcabD6B2_36180</name>
</gene>
<organism evidence="3 4">
    <name type="scientific">Babesia caballi</name>
    <dbReference type="NCBI Taxonomy" id="5871"/>
    <lineage>
        <taxon>Eukaryota</taxon>
        <taxon>Sar</taxon>
        <taxon>Alveolata</taxon>
        <taxon>Apicomplexa</taxon>
        <taxon>Aconoidasida</taxon>
        <taxon>Piroplasmida</taxon>
        <taxon>Babesiidae</taxon>
        <taxon>Babesia</taxon>
    </lineage>
</organism>
<dbReference type="RefSeq" id="XP_067716252.1">
    <property type="nucleotide sequence ID" value="XM_067860151.1"/>
</dbReference>
<sequence length="127" mass="14610">MEENSLCRRKNVKVLVVVDQWLLRDLSHLVRTKLPALIHNNAPPMVDQMHSLDNRSRKGWSRFLLQFVILPLFTFGGFVCYQLYALVSLPIRDLASYALGGPASRWSRRKEADDGRQQALDADESRD</sequence>
<feature type="transmembrane region" description="Helical" evidence="2">
    <location>
        <begin position="63"/>
        <end position="84"/>
    </location>
</feature>
<keyword evidence="2" id="KW-0472">Membrane</keyword>
<evidence type="ECO:0000256" key="2">
    <source>
        <dbReference type="SAM" id="Phobius"/>
    </source>
</evidence>
<dbReference type="GeneID" id="94195664"/>
<accession>A0AAV4LVI8</accession>
<dbReference type="Proteomes" id="UP001497744">
    <property type="component" value="Unassembled WGS sequence"/>
</dbReference>
<keyword evidence="2" id="KW-0812">Transmembrane</keyword>
<protein>
    <submittedName>
        <fullName evidence="3">Uncharacterized protein</fullName>
    </submittedName>
</protein>
<evidence type="ECO:0000256" key="1">
    <source>
        <dbReference type="SAM" id="MobiDB-lite"/>
    </source>
</evidence>
<comment type="caution">
    <text evidence="3">The sequence shown here is derived from an EMBL/GenBank/DDBJ whole genome shotgun (WGS) entry which is preliminary data.</text>
</comment>
<evidence type="ECO:0000313" key="4">
    <source>
        <dbReference type="Proteomes" id="UP001497744"/>
    </source>
</evidence>
<keyword evidence="4" id="KW-1185">Reference proteome</keyword>
<dbReference type="EMBL" id="BPLF01000003">
    <property type="protein sequence ID" value="GIX64183.1"/>
    <property type="molecule type" value="Genomic_DNA"/>
</dbReference>
<keyword evidence="2" id="KW-1133">Transmembrane helix</keyword>
<reference evidence="3 4" key="1">
    <citation type="submission" date="2021-06" db="EMBL/GenBank/DDBJ databases">
        <title>Genome sequence of Babesia caballi.</title>
        <authorList>
            <person name="Yamagishi J."/>
            <person name="Kidaka T."/>
            <person name="Ochi A."/>
        </authorList>
    </citation>
    <scope>NUCLEOTIDE SEQUENCE [LARGE SCALE GENOMIC DNA]</scope>
    <source>
        <strain evidence="3">USDA-D6B2</strain>
    </source>
</reference>